<reference evidence="1" key="1">
    <citation type="submission" date="2020-05" db="EMBL/GenBank/DDBJ databases">
        <authorList>
            <person name="Zeng H."/>
            <person name="Chan Y.K."/>
            <person name="Watt R.M."/>
        </authorList>
    </citation>
    <scope>NUCLEOTIDE SEQUENCE</scope>
    <source>
        <strain evidence="1">ATCC 700773</strain>
    </source>
</reference>
<dbReference type="InterPro" id="IPR026487">
    <property type="entry name" value="CHP04141"/>
</dbReference>
<protein>
    <submittedName>
        <fullName evidence="1">TIGR04141 family sporadically distributed protein</fullName>
    </submittedName>
</protein>
<dbReference type="Pfam" id="PF19614">
    <property type="entry name" value="DUF6119"/>
    <property type="match status" value="1"/>
</dbReference>
<dbReference type="EMBL" id="CP054257">
    <property type="protein sequence ID" value="QTQ11439.1"/>
    <property type="molecule type" value="Genomic_DNA"/>
</dbReference>
<evidence type="ECO:0000313" key="1">
    <source>
        <dbReference type="EMBL" id="QTQ11439.1"/>
    </source>
</evidence>
<name>A0A975EZT0_9SPIR</name>
<reference evidence="1" key="2">
    <citation type="journal article" date="2021" name="Microbiol. Resour. Announc.">
        <title>Complete Genome Sequences of Three Human Oral Treponema parvum Isolates.</title>
        <authorList>
            <person name="Zeng H."/>
            <person name="Watt R.M."/>
        </authorList>
    </citation>
    <scope>NUCLEOTIDE SEQUENCE</scope>
    <source>
        <strain evidence="1">ATCC 700773</strain>
    </source>
</reference>
<accession>A0A975EZT0</accession>
<organism evidence="1 2">
    <name type="scientific">Treponema parvum</name>
    <dbReference type="NCBI Taxonomy" id="138851"/>
    <lineage>
        <taxon>Bacteria</taxon>
        <taxon>Pseudomonadati</taxon>
        <taxon>Spirochaetota</taxon>
        <taxon>Spirochaetia</taxon>
        <taxon>Spirochaetales</taxon>
        <taxon>Treponemataceae</taxon>
        <taxon>Treponema</taxon>
    </lineage>
</organism>
<dbReference type="NCBIfam" id="TIGR04141">
    <property type="entry name" value="TIGR04141 family sporadically distributed protein"/>
    <property type="match status" value="1"/>
</dbReference>
<dbReference type="RefSeq" id="WP_210118235.1">
    <property type="nucleotide sequence ID" value="NZ_CP054257.1"/>
</dbReference>
<sequence length="525" mass="61165">MKKKKTWHLTCYLIKDYVSSFKDCLRNDFSYSDYKLNNNIKYEGTIIIGESKQKPPRWVKFLEEASVSSFDKIKNQSTRAILFLKTKNRIFAFTFGYGRYLLKDELIVNDFGFRIAINAIDPKQIRSLDTAKLEELTVQSRIQTSIGAEKETFGIDILNDLLRAVTGVPKNQKFAKQIAGRDGIIINAEQSVYDLEKKARIMLHYYTSSKYKKDFDWVDNLKEERDKLLINELRKMLISDLNSKNSEKMILAPDKVIDWDDINGFCYKKNYDENALVPELHIEHFLNNVAQLNGYDEFKKEKIYVNFASNDLTIKWPVYRCLTYETDYKNSKYIFTLGRWYKIEANFVKTVVDYVKTIPLSSFAFPNCDVKTEGEYNNKFLNIKDCYVLDRMTVKCDSARTEIEPCDILTKTLQFIHVKQKHNSANLSHLFSQCRISAESLLKDEGFRKAIIKKGKETRKYDLSFIPADNKFRASDCEIVIAIISKGRKPIEETLSFFSLLNLRQSVITLKAFNYKVSVALIEKV</sequence>
<dbReference type="Proteomes" id="UP000671995">
    <property type="component" value="Chromosome"/>
</dbReference>
<proteinExistence type="predicted"/>
<evidence type="ECO:0000313" key="2">
    <source>
        <dbReference type="Proteomes" id="UP000671995"/>
    </source>
</evidence>
<dbReference type="AlphaFoldDB" id="A0A975EZT0"/>
<gene>
    <name evidence="1" type="ORF">HRI96_04035</name>
</gene>